<evidence type="ECO:0000313" key="5">
    <source>
        <dbReference type="Proteomes" id="UP000562027"/>
    </source>
</evidence>
<reference evidence="4 5" key="1">
    <citation type="submission" date="2020-08" db="EMBL/GenBank/DDBJ databases">
        <title>Functional genomics of gut bacteria from endangered species of beetles.</title>
        <authorList>
            <person name="Carlos-Shanley C."/>
        </authorList>
    </citation>
    <scope>NUCLEOTIDE SEQUENCE [LARGE SCALE GENOMIC DNA]</scope>
    <source>
        <strain evidence="4 5">S00239</strain>
    </source>
</reference>
<dbReference type="Gene3D" id="3.40.50.2300">
    <property type="match status" value="1"/>
</dbReference>
<dbReference type="SUPFAM" id="SSF52172">
    <property type="entry name" value="CheY-like"/>
    <property type="match status" value="1"/>
</dbReference>
<dbReference type="Proteomes" id="UP000562027">
    <property type="component" value="Unassembled WGS sequence"/>
</dbReference>
<name>A0A840LAD9_9BURK</name>
<comment type="caution">
    <text evidence="4">The sequence shown here is derived from an EMBL/GenBank/DDBJ whole genome shotgun (WGS) entry which is preliminary data.</text>
</comment>
<keyword evidence="5" id="KW-1185">Reference proteome</keyword>
<dbReference type="InterPro" id="IPR001789">
    <property type="entry name" value="Sig_transdc_resp-reg_receiver"/>
</dbReference>
<dbReference type="InterPro" id="IPR050595">
    <property type="entry name" value="Bact_response_regulator"/>
</dbReference>
<proteinExistence type="predicted"/>
<keyword evidence="1 2" id="KW-0597">Phosphoprotein</keyword>
<evidence type="ECO:0000256" key="1">
    <source>
        <dbReference type="ARBA" id="ARBA00022553"/>
    </source>
</evidence>
<dbReference type="EMBL" id="JACHLP010000003">
    <property type="protein sequence ID" value="MBB4843158.1"/>
    <property type="molecule type" value="Genomic_DNA"/>
</dbReference>
<dbReference type="AlphaFoldDB" id="A0A840LAD9"/>
<dbReference type="PANTHER" id="PTHR44591:SF3">
    <property type="entry name" value="RESPONSE REGULATORY DOMAIN-CONTAINING PROTEIN"/>
    <property type="match status" value="1"/>
</dbReference>
<sequence>MASKILVIEDQAEIRRLICWSLAETDHQVQEAPNGSLGLAMAQAIRPDLIYLDVMMPGEIDGIEVCRQLRQDPATAAILIVILSADASQDNKARALAAGANFFLPKPFSPAKLLELTELLLRNKVKAPEDPEAP</sequence>
<dbReference type="PANTHER" id="PTHR44591">
    <property type="entry name" value="STRESS RESPONSE REGULATOR PROTEIN 1"/>
    <property type="match status" value="1"/>
</dbReference>
<dbReference type="Pfam" id="PF00072">
    <property type="entry name" value="Response_reg"/>
    <property type="match status" value="1"/>
</dbReference>
<accession>A0A840LAD9</accession>
<dbReference type="SMART" id="SM00448">
    <property type="entry name" value="REC"/>
    <property type="match status" value="1"/>
</dbReference>
<feature type="modified residue" description="4-aspartylphosphate" evidence="2">
    <location>
        <position position="53"/>
    </location>
</feature>
<protein>
    <submittedName>
        <fullName evidence="4">CheY-like chemotaxis protein</fullName>
    </submittedName>
</protein>
<feature type="domain" description="Response regulatory" evidence="3">
    <location>
        <begin position="4"/>
        <end position="121"/>
    </location>
</feature>
<evidence type="ECO:0000256" key="2">
    <source>
        <dbReference type="PROSITE-ProRule" id="PRU00169"/>
    </source>
</evidence>
<gene>
    <name evidence="4" type="ORF">HNP55_001677</name>
</gene>
<dbReference type="PROSITE" id="PS50110">
    <property type="entry name" value="RESPONSE_REGULATORY"/>
    <property type="match status" value="1"/>
</dbReference>
<evidence type="ECO:0000313" key="4">
    <source>
        <dbReference type="EMBL" id="MBB4843158.1"/>
    </source>
</evidence>
<dbReference type="RefSeq" id="WP_184298178.1">
    <property type="nucleotide sequence ID" value="NZ_JACHLP010000003.1"/>
</dbReference>
<dbReference type="GO" id="GO:0000160">
    <property type="term" value="P:phosphorelay signal transduction system"/>
    <property type="evidence" value="ECO:0007669"/>
    <property type="project" value="InterPro"/>
</dbReference>
<dbReference type="InterPro" id="IPR011006">
    <property type="entry name" value="CheY-like_superfamily"/>
</dbReference>
<organism evidence="4 5">
    <name type="scientific">Roseateles oligotrophus</name>
    <dbReference type="NCBI Taxonomy" id="1769250"/>
    <lineage>
        <taxon>Bacteria</taxon>
        <taxon>Pseudomonadati</taxon>
        <taxon>Pseudomonadota</taxon>
        <taxon>Betaproteobacteria</taxon>
        <taxon>Burkholderiales</taxon>
        <taxon>Sphaerotilaceae</taxon>
        <taxon>Roseateles</taxon>
    </lineage>
</organism>
<evidence type="ECO:0000259" key="3">
    <source>
        <dbReference type="PROSITE" id="PS50110"/>
    </source>
</evidence>